<evidence type="ECO:0000256" key="2">
    <source>
        <dbReference type="ARBA" id="ARBA00022723"/>
    </source>
</evidence>
<dbReference type="PIRSF" id="PIRSF036979">
    <property type="entry name" value="Arginase"/>
    <property type="match status" value="1"/>
</dbReference>
<dbReference type="GO" id="GO:0046872">
    <property type="term" value="F:metal ion binding"/>
    <property type="evidence" value="ECO:0007669"/>
    <property type="project" value="UniProtKB-KW"/>
</dbReference>
<dbReference type="HOGENOM" id="CLU_039478_0_2_2"/>
<reference evidence="6" key="1">
    <citation type="journal article" date="2011" name="PLoS ONE">
        <title>Genome of a low-salinity ammonia-oxidizing archaeon determined by single-cell and metagenomic analysis.</title>
        <authorList>
            <person name="Blainey P.C."/>
            <person name="Mosier A.C."/>
            <person name="Potanina A."/>
            <person name="Francis C.A."/>
            <person name="Quake S.R."/>
        </authorList>
    </citation>
    <scope>NUCLEOTIDE SEQUENCE [LARGE SCALE GENOMIC DNA]</scope>
    <source>
        <strain evidence="6">SFB1</strain>
    </source>
</reference>
<comment type="caution">
    <text evidence="6">The sequence shown here is derived from an EMBL/GenBank/DDBJ whole genome shotgun (WGS) entry which is preliminary data.</text>
</comment>
<feature type="binding site" evidence="4">
    <location>
        <position position="124"/>
    </location>
    <ligand>
        <name>Mn(2+)</name>
        <dbReference type="ChEBI" id="CHEBI:29035"/>
        <label>2</label>
    </ligand>
</feature>
<evidence type="ECO:0000256" key="4">
    <source>
        <dbReference type="PIRSR" id="PIRSR036979-1"/>
    </source>
</evidence>
<organism evidence="6">
    <name type="scientific">Candidatus Nitrosarchaeum limnium SFB1</name>
    <dbReference type="NCBI Taxonomy" id="886738"/>
    <lineage>
        <taxon>Archaea</taxon>
        <taxon>Nitrososphaerota</taxon>
        <taxon>Nitrososphaeria</taxon>
        <taxon>Nitrosopumilales</taxon>
        <taxon>Nitrosopumilaceae</taxon>
        <taxon>Nitrosarchaeum</taxon>
    </lineage>
</organism>
<keyword evidence="4" id="KW-0464">Manganese</keyword>
<dbReference type="STRING" id="886738.Nlim_0973"/>
<evidence type="ECO:0000256" key="5">
    <source>
        <dbReference type="RuleBase" id="RU003684"/>
    </source>
</evidence>
<protein>
    <submittedName>
        <fullName evidence="6">Arginase/agmatinase/formimionoglutamate hydrolase, arginase family</fullName>
    </submittedName>
</protein>
<accession>F3KKF7</accession>
<comment type="similarity">
    <text evidence="1">Belongs to the arginase family. Agmatinase subfamily.</text>
</comment>
<dbReference type="InterPro" id="IPR020855">
    <property type="entry name" value="Ureohydrolase_Mn_BS"/>
</dbReference>
<keyword evidence="2 4" id="KW-0479">Metal-binding</keyword>
<evidence type="ECO:0000256" key="3">
    <source>
        <dbReference type="ARBA" id="ARBA00022801"/>
    </source>
</evidence>
<gene>
    <name evidence="6" type="ORF">Nlim_0973</name>
</gene>
<keyword evidence="3 5" id="KW-0378">Hydrolase</keyword>
<dbReference type="Proteomes" id="UP000004348">
    <property type="component" value="Chromosome"/>
</dbReference>
<dbReference type="InterPro" id="IPR006035">
    <property type="entry name" value="Ureohydrolase"/>
</dbReference>
<dbReference type="PROSITE" id="PS01053">
    <property type="entry name" value="ARGINASE_1"/>
    <property type="match status" value="1"/>
</dbReference>
<feature type="binding site" evidence="4">
    <location>
        <position position="126"/>
    </location>
    <ligand>
        <name>Mn(2+)</name>
        <dbReference type="ChEBI" id="CHEBI:29035"/>
        <label>2</label>
    </ligand>
</feature>
<dbReference type="PANTHER" id="PTHR11358">
    <property type="entry name" value="ARGINASE/AGMATINASE"/>
    <property type="match status" value="1"/>
</dbReference>
<evidence type="ECO:0000313" key="6">
    <source>
        <dbReference type="EMBL" id="EGG42158.1"/>
    </source>
</evidence>
<dbReference type="GO" id="GO:0033389">
    <property type="term" value="P:putrescine biosynthetic process from arginine, via agmatine"/>
    <property type="evidence" value="ECO:0007669"/>
    <property type="project" value="TreeGrafter"/>
</dbReference>
<feature type="binding site" evidence="4">
    <location>
        <position position="209"/>
    </location>
    <ligand>
        <name>Mn(2+)</name>
        <dbReference type="ChEBI" id="CHEBI:29035"/>
        <label>1</label>
    </ligand>
</feature>
<dbReference type="Gene3D" id="3.40.800.10">
    <property type="entry name" value="Ureohydrolase domain"/>
    <property type="match status" value="1"/>
</dbReference>
<feature type="binding site" evidence="4">
    <location>
        <position position="102"/>
    </location>
    <ligand>
        <name>Mn(2+)</name>
        <dbReference type="ChEBI" id="CHEBI:29035"/>
        <label>1</label>
    </ligand>
</feature>
<evidence type="ECO:0000256" key="1">
    <source>
        <dbReference type="ARBA" id="ARBA00009227"/>
    </source>
</evidence>
<feature type="binding site" evidence="4">
    <location>
        <position position="128"/>
    </location>
    <ligand>
        <name>Mn(2+)</name>
        <dbReference type="ChEBI" id="CHEBI:29035"/>
        <label>1</label>
    </ligand>
</feature>
<comment type="cofactor">
    <cofactor evidence="4">
        <name>Mn(2+)</name>
        <dbReference type="ChEBI" id="CHEBI:29035"/>
    </cofactor>
    <text evidence="4">Binds 2 manganese ions per subunit.</text>
</comment>
<dbReference type="GO" id="GO:0008783">
    <property type="term" value="F:agmatinase activity"/>
    <property type="evidence" value="ECO:0007669"/>
    <property type="project" value="TreeGrafter"/>
</dbReference>
<dbReference type="Pfam" id="PF00491">
    <property type="entry name" value="Arginase"/>
    <property type="match status" value="1"/>
</dbReference>
<dbReference type="AlphaFoldDB" id="F3KKF7"/>
<dbReference type="PROSITE" id="PS51409">
    <property type="entry name" value="ARGINASE_2"/>
    <property type="match status" value="1"/>
</dbReference>
<proteinExistence type="inferred from homology"/>
<sequence>MEKICWENSSYQDCNVVIIGIPDESQSHSLREGTSEAPERIRKISNLADSYIRDGKKSLGFPLNGISKKVFDYGDITRKQIPETFEKIIRDSKIPISIGGDHSLSATIIKQFSKTSNLSLVYFDAHPDFITSIKNYYGSVFGDVIEVIDVKTSIQIGIRTPEKEEMDNLKKFQIVVISPFDIAEKGIAVISEQIMNTLGDNVYVSFDMDCIDPSHAPGVSVPVPFGISSVDAILLLKKIANRGIVGMDIVEVCPAYDVKDRTSHLASRMIGEVLSSLK</sequence>
<dbReference type="SUPFAM" id="SSF52768">
    <property type="entry name" value="Arginase/deacetylase"/>
    <property type="match status" value="1"/>
</dbReference>
<dbReference type="EMBL" id="AEGP01000034">
    <property type="protein sequence ID" value="EGG42158.1"/>
    <property type="molecule type" value="Genomic_DNA"/>
</dbReference>
<feature type="binding site" evidence="4">
    <location>
        <position position="207"/>
    </location>
    <ligand>
        <name>Mn(2+)</name>
        <dbReference type="ChEBI" id="CHEBI:29035"/>
        <label>1</label>
    </ligand>
</feature>
<dbReference type="PANTHER" id="PTHR11358:SF26">
    <property type="entry name" value="GUANIDINO ACID HYDROLASE, MITOCHONDRIAL"/>
    <property type="match status" value="1"/>
</dbReference>
<name>F3KKF7_9ARCH</name>
<dbReference type="InterPro" id="IPR023696">
    <property type="entry name" value="Ureohydrolase_dom_sf"/>
</dbReference>